<evidence type="ECO:0000313" key="1">
    <source>
        <dbReference type="EMBL" id="SEA15742.1"/>
    </source>
</evidence>
<dbReference type="AlphaFoldDB" id="A0A1H3YXF1"/>
<sequence length="165" mass="19311">MMYFDIDEEETLYDMSDWRAAYHNINPESDDLLEQIIALTVLQVKCSMQGLSETGESLFDPHGRLDARYLMDYACGNTAWKMYMECIDDEYNPLIHQAVESVAWQFMYRETARIPQDILKKLFDRFGEAGFQYSSPTEKTTLSSQVAEPLMDYLFTLADRERAYM</sequence>
<proteinExistence type="predicted"/>
<gene>
    <name evidence="1" type="ORF">SAMN05660648_02171</name>
</gene>
<accession>A0A1H3YXF1</accession>
<reference evidence="1 2" key="1">
    <citation type="submission" date="2016-10" db="EMBL/GenBank/DDBJ databases">
        <authorList>
            <person name="de Groot N.N."/>
        </authorList>
    </citation>
    <scope>NUCLEOTIDE SEQUENCE [LARGE SCALE GENOMIC DNA]</scope>
    <source>
        <strain evidence="1 2">DSM 2872</strain>
    </source>
</reference>
<dbReference type="Proteomes" id="UP000183469">
    <property type="component" value="Unassembled WGS sequence"/>
</dbReference>
<organism evidence="1 2">
    <name type="scientific">Selenomonas ruminantium</name>
    <dbReference type="NCBI Taxonomy" id="971"/>
    <lineage>
        <taxon>Bacteria</taxon>
        <taxon>Bacillati</taxon>
        <taxon>Bacillota</taxon>
        <taxon>Negativicutes</taxon>
        <taxon>Selenomonadales</taxon>
        <taxon>Selenomonadaceae</taxon>
        <taxon>Selenomonas</taxon>
    </lineage>
</organism>
<dbReference type="EMBL" id="FNQG01000009">
    <property type="protein sequence ID" value="SEA15742.1"/>
    <property type="molecule type" value="Genomic_DNA"/>
</dbReference>
<protein>
    <submittedName>
        <fullName evidence="1">Uncharacterized protein</fullName>
    </submittedName>
</protein>
<name>A0A1H3YXF1_SELRU</name>
<evidence type="ECO:0000313" key="2">
    <source>
        <dbReference type="Proteomes" id="UP000183469"/>
    </source>
</evidence>